<reference evidence="2" key="1">
    <citation type="submission" date="2019-08" db="EMBL/GenBank/DDBJ databases">
        <authorList>
            <person name="Liu F."/>
        </authorList>
    </citation>
    <scope>NUCLEOTIDE SEQUENCE [LARGE SCALE GENOMIC DNA]</scope>
    <source>
        <strain evidence="2">PA1801</strain>
        <tissue evidence="2">Leaf</tissue>
    </source>
</reference>
<protein>
    <submittedName>
        <fullName evidence="2">Retrotransposon gag domain-containing 1</fullName>
    </submittedName>
</protein>
<dbReference type="Proteomes" id="UP000325315">
    <property type="component" value="Unassembled WGS sequence"/>
</dbReference>
<proteinExistence type="predicted"/>
<evidence type="ECO:0000256" key="1">
    <source>
        <dbReference type="SAM" id="MobiDB-lite"/>
    </source>
</evidence>
<gene>
    <name evidence="2" type="ORF">EPI10_006799</name>
</gene>
<feature type="region of interest" description="Disordered" evidence="1">
    <location>
        <begin position="1"/>
        <end position="23"/>
    </location>
</feature>
<dbReference type="EMBL" id="SMMG02000002">
    <property type="protein sequence ID" value="KAA3484732.1"/>
    <property type="molecule type" value="Genomic_DNA"/>
</dbReference>
<evidence type="ECO:0000313" key="2">
    <source>
        <dbReference type="EMBL" id="KAA3484732.1"/>
    </source>
</evidence>
<accession>A0A5B6WV42</accession>
<sequence length="71" mass="7991">MKWSLVTQERDSGVSHFSPRPRSHEISPLDQLLLLGFQVEARNDHGVADVIQVSAEHMRMLVSIVVPKTTL</sequence>
<name>A0A5B6WV42_9ROSI</name>
<comment type="caution">
    <text evidence="2">The sequence shown here is derived from an EMBL/GenBank/DDBJ whole genome shotgun (WGS) entry which is preliminary data.</text>
</comment>
<keyword evidence="3" id="KW-1185">Reference proteome</keyword>
<dbReference type="AlphaFoldDB" id="A0A5B6WV42"/>
<evidence type="ECO:0000313" key="3">
    <source>
        <dbReference type="Proteomes" id="UP000325315"/>
    </source>
</evidence>
<dbReference type="OrthoDB" id="2272416at2759"/>
<organism evidence="2 3">
    <name type="scientific">Gossypium australe</name>
    <dbReference type="NCBI Taxonomy" id="47621"/>
    <lineage>
        <taxon>Eukaryota</taxon>
        <taxon>Viridiplantae</taxon>
        <taxon>Streptophyta</taxon>
        <taxon>Embryophyta</taxon>
        <taxon>Tracheophyta</taxon>
        <taxon>Spermatophyta</taxon>
        <taxon>Magnoliopsida</taxon>
        <taxon>eudicotyledons</taxon>
        <taxon>Gunneridae</taxon>
        <taxon>Pentapetalae</taxon>
        <taxon>rosids</taxon>
        <taxon>malvids</taxon>
        <taxon>Malvales</taxon>
        <taxon>Malvaceae</taxon>
        <taxon>Malvoideae</taxon>
        <taxon>Gossypium</taxon>
    </lineage>
</organism>